<dbReference type="NCBIfam" id="NF037997">
    <property type="entry name" value="Na_Pi_symport"/>
    <property type="match status" value="1"/>
</dbReference>
<evidence type="ECO:0000256" key="6">
    <source>
        <dbReference type="SAM" id="MobiDB-lite"/>
    </source>
</evidence>
<dbReference type="Pfam" id="PF01895">
    <property type="entry name" value="PhoU"/>
    <property type="match status" value="1"/>
</dbReference>
<feature type="region of interest" description="Disordered" evidence="6">
    <location>
        <begin position="564"/>
        <end position="595"/>
    </location>
</feature>
<reference evidence="9 10" key="1">
    <citation type="submission" date="2019-11" db="EMBL/GenBank/DDBJ databases">
        <title>Eggerthellaceae novel genus isolated from the rectal contents of marmort.</title>
        <authorList>
            <person name="Zhang G."/>
        </authorList>
    </citation>
    <scope>NUCLEOTIDE SEQUENCE [LARGE SCALE GENOMIC DNA]</scope>
    <source>
        <strain evidence="10">zg-886</strain>
    </source>
</reference>
<dbReference type="Gene3D" id="1.20.58.220">
    <property type="entry name" value="Phosphate transport system protein phou homolog 2, domain 2"/>
    <property type="match status" value="1"/>
</dbReference>
<feature type="transmembrane region" description="Helical" evidence="7">
    <location>
        <begin position="53"/>
        <end position="77"/>
    </location>
</feature>
<dbReference type="NCBIfam" id="TIGR00704">
    <property type="entry name" value="NaPi_cotrn_rel"/>
    <property type="match status" value="1"/>
</dbReference>
<evidence type="ECO:0000256" key="3">
    <source>
        <dbReference type="ARBA" id="ARBA00022692"/>
    </source>
</evidence>
<feature type="transmembrane region" description="Helical" evidence="7">
    <location>
        <begin position="137"/>
        <end position="158"/>
    </location>
</feature>
<keyword evidence="5 7" id="KW-0472">Membrane</keyword>
<feature type="transmembrane region" description="Helical" evidence="7">
    <location>
        <begin position="257"/>
        <end position="282"/>
    </location>
</feature>
<feature type="domain" description="PhoU" evidence="8">
    <location>
        <begin position="469"/>
        <end position="549"/>
    </location>
</feature>
<dbReference type="Proteomes" id="UP000636394">
    <property type="component" value="Unassembled WGS sequence"/>
</dbReference>
<comment type="caution">
    <text evidence="9">The sequence shown here is derived from an EMBL/GenBank/DDBJ whole genome shotgun (WGS) entry which is preliminary data.</text>
</comment>
<gene>
    <name evidence="9" type="ORF">GMI68_01095</name>
</gene>
<dbReference type="PANTHER" id="PTHR10010">
    <property type="entry name" value="SOLUTE CARRIER FAMILY 34 SODIUM PHOSPHATE , MEMBER 2-RELATED"/>
    <property type="match status" value="1"/>
</dbReference>
<dbReference type="SUPFAM" id="SSF109755">
    <property type="entry name" value="PhoU-like"/>
    <property type="match status" value="1"/>
</dbReference>
<evidence type="ECO:0000259" key="8">
    <source>
        <dbReference type="Pfam" id="PF01895"/>
    </source>
</evidence>
<feature type="transmembrane region" description="Helical" evidence="7">
    <location>
        <begin position="170"/>
        <end position="192"/>
    </location>
</feature>
<keyword evidence="10" id="KW-1185">Reference proteome</keyword>
<dbReference type="PANTHER" id="PTHR10010:SF46">
    <property type="entry name" value="SODIUM-DEPENDENT PHOSPHATE TRANSPORT PROTEIN 2B"/>
    <property type="match status" value="1"/>
</dbReference>
<accession>A0ABX0IHF4</accession>
<dbReference type="InterPro" id="IPR003841">
    <property type="entry name" value="Na/Pi_transpt"/>
</dbReference>
<feature type="transmembrane region" description="Helical" evidence="7">
    <location>
        <begin position="114"/>
        <end position="130"/>
    </location>
</feature>
<keyword evidence="3 7" id="KW-0812">Transmembrane</keyword>
<sequence>MNKAVDMFETLLGLLGGLALFLFGMNLMSERLQKVAGEKMRNILGLMTKNPVFGVLAGALVTAVLQSSSATTVMTIGFVSAGLMGLPQAISIILGANIGTTMTAQIIAFKISDYIFLFIFLGFIMSFVGRRERIKDIGLTIFAFGVLFLGIDTMGAAMKPLAASPVFTEMISQVAGIPILGVAVGTLMTLVVQSSSATIAVLQNFASQPGPDGTSSIIGLAGAIPILLGDNIGTTITALLASIGQSRSAKRVALSHCIFNISGALLFVWFVPAFAQFVQMISPTGPEVEVISRQIANAHTCFNVAMTLIWLPFIPLMVKAVMTILPDERRGKRKEGLSLREPAYLDRNMIAQPAAAMQMTVQEILRLAHASSDVLGRLVEAVSASDAAQLAQVEAQASDAHALSKRITSYQSEMFSMGVLTEEQAGLAARLMRVQNEVTRIDALAGSAAGNLKGSHYTKTARKGLHDSLDIVREMLSRSVTALENGDAQVVEYARHMYETVFNIGIDLRKDHVRRVAQGECDPELTEQYNNILLTVDRMGDACVNIAEAARAIDFGYFIVVDDEQAPSEDEGERDDERDVPTADAPKADAAPQNA</sequence>
<dbReference type="InterPro" id="IPR038078">
    <property type="entry name" value="PhoU-like_sf"/>
</dbReference>
<dbReference type="InterPro" id="IPR026022">
    <property type="entry name" value="PhoU_dom"/>
</dbReference>
<dbReference type="EMBL" id="WPCR01000001">
    <property type="protein sequence ID" value="NHM13379.1"/>
    <property type="molecule type" value="Genomic_DNA"/>
</dbReference>
<comment type="subcellular location">
    <subcellularLocation>
        <location evidence="1">Cell membrane</location>
        <topology evidence="1">Multi-pass membrane protein</topology>
    </subcellularLocation>
</comment>
<evidence type="ECO:0000256" key="1">
    <source>
        <dbReference type="ARBA" id="ARBA00004651"/>
    </source>
</evidence>
<evidence type="ECO:0000256" key="7">
    <source>
        <dbReference type="SAM" id="Phobius"/>
    </source>
</evidence>
<dbReference type="Pfam" id="PF02690">
    <property type="entry name" value="Na_Pi_cotrans"/>
    <property type="match status" value="2"/>
</dbReference>
<evidence type="ECO:0000313" key="10">
    <source>
        <dbReference type="Proteomes" id="UP000636394"/>
    </source>
</evidence>
<keyword evidence="2" id="KW-1003">Cell membrane</keyword>
<evidence type="ECO:0000313" key="9">
    <source>
        <dbReference type="EMBL" id="NHM13379.1"/>
    </source>
</evidence>
<keyword evidence="4 7" id="KW-1133">Transmembrane helix</keyword>
<feature type="compositionally biased region" description="Acidic residues" evidence="6">
    <location>
        <begin position="564"/>
        <end position="574"/>
    </location>
</feature>
<proteinExistence type="predicted"/>
<evidence type="ECO:0000256" key="2">
    <source>
        <dbReference type="ARBA" id="ARBA00022475"/>
    </source>
</evidence>
<feature type="compositionally biased region" description="Low complexity" evidence="6">
    <location>
        <begin position="582"/>
        <end position="595"/>
    </location>
</feature>
<evidence type="ECO:0000256" key="4">
    <source>
        <dbReference type="ARBA" id="ARBA00022989"/>
    </source>
</evidence>
<dbReference type="InterPro" id="IPR004633">
    <property type="entry name" value="NaPi_cotrn-rel/YqeW-like"/>
</dbReference>
<organism evidence="9 10">
    <name type="scientific">Xiamenia xianingshaonis</name>
    <dbReference type="NCBI Taxonomy" id="2682776"/>
    <lineage>
        <taxon>Bacteria</taxon>
        <taxon>Bacillati</taxon>
        <taxon>Actinomycetota</taxon>
        <taxon>Coriobacteriia</taxon>
        <taxon>Eggerthellales</taxon>
        <taxon>Eggerthellaceae</taxon>
        <taxon>Xiamenia</taxon>
    </lineage>
</organism>
<name>A0ABX0IHF4_9ACTN</name>
<protein>
    <submittedName>
        <fullName evidence="9">Na/Pi cotransporter family protein</fullName>
    </submittedName>
</protein>
<evidence type="ECO:0000256" key="5">
    <source>
        <dbReference type="ARBA" id="ARBA00023136"/>
    </source>
</evidence>